<dbReference type="EMBL" id="FNRF01000001">
    <property type="protein sequence ID" value="SDZ98568.1"/>
    <property type="molecule type" value="Genomic_DNA"/>
</dbReference>
<keyword evidence="1" id="KW-0732">Signal</keyword>
<feature type="signal peptide" evidence="1">
    <location>
        <begin position="1"/>
        <end position="22"/>
    </location>
</feature>
<dbReference type="OrthoDB" id="1440774at2"/>
<reference evidence="2 3" key="1">
    <citation type="submission" date="2016-10" db="EMBL/GenBank/DDBJ databases">
        <authorList>
            <person name="de Groot N.N."/>
        </authorList>
    </citation>
    <scope>NUCLEOTIDE SEQUENCE [LARGE SCALE GENOMIC DNA]</scope>
    <source>
        <strain evidence="2 3">D31d</strain>
    </source>
</reference>
<proteinExistence type="predicted"/>
<evidence type="ECO:0000256" key="1">
    <source>
        <dbReference type="SAM" id="SignalP"/>
    </source>
</evidence>
<organism evidence="2 3">
    <name type="scientific">Xylanibacter ruminicola</name>
    <name type="common">Prevotella ruminicola</name>
    <dbReference type="NCBI Taxonomy" id="839"/>
    <lineage>
        <taxon>Bacteria</taxon>
        <taxon>Pseudomonadati</taxon>
        <taxon>Bacteroidota</taxon>
        <taxon>Bacteroidia</taxon>
        <taxon>Bacteroidales</taxon>
        <taxon>Prevotellaceae</taxon>
        <taxon>Xylanibacter</taxon>
    </lineage>
</organism>
<name>A0A1H3XJ36_XYLRU</name>
<accession>A0A1H3XJ36</accession>
<protein>
    <submittedName>
        <fullName evidence="2">GLPGLI family protein</fullName>
    </submittedName>
</protein>
<dbReference type="NCBIfam" id="TIGR01200">
    <property type="entry name" value="GLPGLI"/>
    <property type="match status" value="1"/>
</dbReference>
<dbReference type="AlphaFoldDB" id="A0A1H3XJ36"/>
<gene>
    <name evidence="2" type="ORF">SAMN05216462_0209</name>
</gene>
<dbReference type="Pfam" id="PF09697">
    <property type="entry name" value="Porph_ging"/>
    <property type="match status" value="1"/>
</dbReference>
<dbReference type="InterPro" id="IPR005901">
    <property type="entry name" value="GLPGLI"/>
</dbReference>
<evidence type="ECO:0000313" key="3">
    <source>
        <dbReference type="Proteomes" id="UP000182257"/>
    </source>
</evidence>
<dbReference type="Proteomes" id="UP000182257">
    <property type="component" value="Unassembled WGS sequence"/>
</dbReference>
<evidence type="ECO:0000313" key="2">
    <source>
        <dbReference type="EMBL" id="SDZ98568.1"/>
    </source>
</evidence>
<feature type="chain" id="PRO_5010289085" evidence="1">
    <location>
        <begin position="23"/>
        <end position="295"/>
    </location>
</feature>
<sequence>MKAKSLTLVMLLCFCRICPVSAQIQETFWHWQVIDTAQIVCTYEYTDYMFIRSRHFKEHETFLLAIGNHLSKYYSYDDFQSDSLFYTTPQAKEEYQRRVRAGLKAKGKTKDESFAMMMAIMPKGEDTKIYKHYPKDSLTVQDWVASRRIFYTEAMEPQAWEILPDTSVILGYPCQRAECDWRGRHYTAWFTEEIPISDGPYKFHGLSGLILAVRDSADEYSWELRGIEMPDKQRIYHSEPPNGERYERTDRIDLLKKTWKQRLALIKKANADDVMLGKEPTETEDPYDLIELDYK</sequence>
<dbReference type="RefSeq" id="WP_074759851.1">
    <property type="nucleotide sequence ID" value="NZ_FNRF01000001.1"/>
</dbReference>